<accession>A0A1M5FW43</accession>
<proteinExistence type="predicted"/>
<gene>
    <name evidence="4" type="ORF">SAMN05444339_12610</name>
</gene>
<dbReference type="EMBL" id="FQUE01000026">
    <property type="protein sequence ID" value="SHF95412.1"/>
    <property type="molecule type" value="Genomic_DNA"/>
</dbReference>
<keyword evidence="1 2" id="KW-0597">Phosphoprotein</keyword>
<dbReference type="GO" id="GO:0000160">
    <property type="term" value="P:phosphorelay signal transduction system"/>
    <property type="evidence" value="ECO:0007669"/>
    <property type="project" value="InterPro"/>
</dbReference>
<dbReference type="Gene3D" id="3.40.50.2300">
    <property type="match status" value="1"/>
</dbReference>
<dbReference type="PANTHER" id="PTHR44591:SF3">
    <property type="entry name" value="RESPONSE REGULATORY DOMAIN-CONTAINING PROTEIN"/>
    <property type="match status" value="1"/>
</dbReference>
<protein>
    <submittedName>
        <fullName evidence="4">Response regulator receiver domain-containing protein</fullName>
    </submittedName>
</protein>
<dbReference type="InterPro" id="IPR050595">
    <property type="entry name" value="Bact_response_regulator"/>
</dbReference>
<dbReference type="InterPro" id="IPR001789">
    <property type="entry name" value="Sig_transdc_resp-reg_receiver"/>
</dbReference>
<dbReference type="SUPFAM" id="SSF52172">
    <property type="entry name" value="CheY-like"/>
    <property type="match status" value="1"/>
</dbReference>
<dbReference type="SMART" id="SM00448">
    <property type="entry name" value="REC"/>
    <property type="match status" value="1"/>
</dbReference>
<evidence type="ECO:0000313" key="4">
    <source>
        <dbReference type="EMBL" id="SHF95412.1"/>
    </source>
</evidence>
<dbReference type="Pfam" id="PF00072">
    <property type="entry name" value="Response_reg"/>
    <property type="match status" value="1"/>
</dbReference>
<evidence type="ECO:0000313" key="5">
    <source>
        <dbReference type="Proteomes" id="UP000183987"/>
    </source>
</evidence>
<dbReference type="RefSeq" id="WP_072858998.1">
    <property type="nucleotide sequence ID" value="NZ_FQUE01000026.1"/>
</dbReference>
<dbReference type="Proteomes" id="UP000183987">
    <property type="component" value="Unassembled WGS sequence"/>
</dbReference>
<sequence>MNSKSRPAVLIVEDETLIRMDAFDMIREAGFKTYEASSADQAIALMDQHSDIGILFTDIEMPGSMDGVKLAAYVRDRWPPVVIIIASGAVGLDRSTFPDGASFFPKPYLASQITATLHDIARQFG</sequence>
<feature type="modified residue" description="4-aspartylphosphate" evidence="2">
    <location>
        <position position="58"/>
    </location>
</feature>
<organism evidence="4 5">
    <name type="scientific">Loktanella atrilutea</name>
    <dbReference type="NCBI Taxonomy" id="366533"/>
    <lineage>
        <taxon>Bacteria</taxon>
        <taxon>Pseudomonadati</taxon>
        <taxon>Pseudomonadota</taxon>
        <taxon>Alphaproteobacteria</taxon>
        <taxon>Rhodobacterales</taxon>
        <taxon>Roseobacteraceae</taxon>
        <taxon>Loktanella</taxon>
    </lineage>
</organism>
<dbReference type="OrthoDB" id="9784719at2"/>
<dbReference type="InterPro" id="IPR011006">
    <property type="entry name" value="CheY-like_superfamily"/>
</dbReference>
<dbReference type="PROSITE" id="PS50110">
    <property type="entry name" value="RESPONSE_REGULATORY"/>
    <property type="match status" value="1"/>
</dbReference>
<feature type="domain" description="Response regulatory" evidence="3">
    <location>
        <begin position="8"/>
        <end position="121"/>
    </location>
</feature>
<reference evidence="5" key="1">
    <citation type="submission" date="2016-11" db="EMBL/GenBank/DDBJ databases">
        <authorList>
            <person name="Varghese N."/>
            <person name="Submissions S."/>
        </authorList>
    </citation>
    <scope>NUCLEOTIDE SEQUENCE [LARGE SCALE GENOMIC DNA]</scope>
    <source>
        <strain evidence="5">DSM 29326</strain>
    </source>
</reference>
<evidence type="ECO:0000256" key="2">
    <source>
        <dbReference type="PROSITE-ProRule" id="PRU00169"/>
    </source>
</evidence>
<evidence type="ECO:0000256" key="1">
    <source>
        <dbReference type="ARBA" id="ARBA00022553"/>
    </source>
</evidence>
<keyword evidence="5" id="KW-1185">Reference proteome</keyword>
<dbReference type="STRING" id="366533.SAMN05444339_12610"/>
<name>A0A1M5FW43_LOKAT</name>
<evidence type="ECO:0000259" key="3">
    <source>
        <dbReference type="PROSITE" id="PS50110"/>
    </source>
</evidence>
<dbReference type="PANTHER" id="PTHR44591">
    <property type="entry name" value="STRESS RESPONSE REGULATOR PROTEIN 1"/>
    <property type="match status" value="1"/>
</dbReference>
<dbReference type="AlphaFoldDB" id="A0A1M5FW43"/>